<dbReference type="Gene3D" id="3.90.1720.10">
    <property type="entry name" value="endopeptidase domain like (from Nostoc punctiforme)"/>
    <property type="match status" value="1"/>
</dbReference>
<organism evidence="2 3">
    <name type="scientific">Coprobacillus cateniformis</name>
    <dbReference type="NCBI Taxonomy" id="100884"/>
    <lineage>
        <taxon>Bacteria</taxon>
        <taxon>Bacillati</taxon>
        <taxon>Bacillota</taxon>
        <taxon>Erysipelotrichia</taxon>
        <taxon>Erysipelotrichales</taxon>
        <taxon>Coprobacillaceae</taxon>
        <taxon>Coprobacillus</taxon>
    </lineage>
</organism>
<dbReference type="InterPro" id="IPR038765">
    <property type="entry name" value="Papain-like_cys_pep_sf"/>
</dbReference>
<evidence type="ECO:0000259" key="1">
    <source>
        <dbReference type="SMART" id="SM01095"/>
    </source>
</evidence>
<sequence>MAKMKVQDFITKAIQVEKVPTLYGWGKFMNSYNGNYLLCDCSGLIKGILWGYPEKGKYASNQVPDINANTMIKQCSKVSTNFHKLPLGALVWMEGHIGIHIGNGVCVESSPIWEDGIQCTFIKGSGYSNTRKLKERKWTKQGLFDKYIDYSQNPVQSHKSIFEIAKEIIAGLWGNGQERKQKLEKAGYNYHDVQSEVNKLISNPKTTTELAKEVIAGKWGNGTERRNKLIKAGYDYDAIQAKVNEILK</sequence>
<dbReference type="STRING" id="100884.GCA_000269565_03182"/>
<feature type="domain" description="Cpl-7 lysozyme C-terminal" evidence="1">
    <location>
        <begin position="207"/>
        <end position="248"/>
    </location>
</feature>
<dbReference type="RefSeq" id="WP_008788454.1">
    <property type="nucleotide sequence ID" value="NZ_AKCB01000002.1"/>
</dbReference>
<dbReference type="EMBL" id="ADKX01000024">
    <property type="protein sequence ID" value="EFW05390.1"/>
    <property type="molecule type" value="Genomic_DNA"/>
</dbReference>
<dbReference type="Proteomes" id="UP000003157">
    <property type="component" value="Unassembled WGS sequence"/>
</dbReference>
<dbReference type="AlphaFoldDB" id="E7G9A0"/>
<name>E7G9A0_9FIRM</name>
<accession>E7G9A0</accession>
<comment type="caution">
    <text evidence="2">The sequence shown here is derived from an EMBL/GenBank/DDBJ whole genome shotgun (WGS) entry which is preliminary data.</text>
</comment>
<dbReference type="Pfam" id="PF08230">
    <property type="entry name" value="CW_7"/>
    <property type="match status" value="2"/>
</dbReference>
<feature type="domain" description="Cpl-7 lysozyme C-terminal" evidence="1">
    <location>
        <begin position="161"/>
        <end position="202"/>
    </location>
</feature>
<evidence type="ECO:0000313" key="2">
    <source>
        <dbReference type="EMBL" id="EFW05390.1"/>
    </source>
</evidence>
<dbReference type="SUPFAM" id="SSF54001">
    <property type="entry name" value="Cysteine proteinases"/>
    <property type="match status" value="1"/>
</dbReference>
<dbReference type="OrthoDB" id="9812962at2"/>
<reference evidence="2 3" key="1">
    <citation type="submission" date="2010-12" db="EMBL/GenBank/DDBJ databases">
        <title>The Genome Sequence of Coprobacillus sp. strain 29_1.</title>
        <authorList>
            <consortium name="The Broad Institute Genome Sequencing Platform"/>
            <person name="Earl A."/>
            <person name="Ward D."/>
            <person name="Feldgarden M."/>
            <person name="Gevers D."/>
            <person name="Daigneault M."/>
            <person name="Sibley C.D."/>
            <person name="White A."/>
            <person name="Strauss J."/>
            <person name="Allen-Vercoe E."/>
            <person name="Young S.K."/>
            <person name="Zeng Q."/>
            <person name="Gargeya S."/>
            <person name="Fitzgerald M."/>
            <person name="Haas B."/>
            <person name="Abouelleil A."/>
            <person name="Alvarado L."/>
            <person name="Arachchi H.M."/>
            <person name="Berlin A."/>
            <person name="Brown A."/>
            <person name="Chapman S.B."/>
            <person name="Chen Z."/>
            <person name="Dunbar C."/>
            <person name="Freedman E."/>
            <person name="Gearin G."/>
            <person name="Gellesch M."/>
            <person name="Goldberg J."/>
            <person name="Griggs A."/>
            <person name="Gujja S."/>
            <person name="Heilman E."/>
            <person name="Heiman D."/>
            <person name="Howarth C."/>
            <person name="Larson L."/>
            <person name="Lui A."/>
            <person name="MacDonald P.J.P."/>
            <person name="Mehta T."/>
            <person name="Montmayeur A."/>
            <person name="Murphy C."/>
            <person name="Neiman D."/>
            <person name="Pearson M."/>
            <person name="Priest M."/>
            <person name="Roberts A."/>
            <person name="Saif S."/>
            <person name="Shea T."/>
            <person name="Shenoy N."/>
            <person name="Sisk P."/>
            <person name="Stolte C."/>
            <person name="Sykes S."/>
            <person name="White J."/>
            <person name="Yandava C."/>
            <person name="Nusbaum C."/>
            <person name="Birren B."/>
        </authorList>
    </citation>
    <scope>NUCLEOTIDE SEQUENCE [LARGE SCALE GENOMIC DNA]</scope>
    <source>
        <strain evidence="2 3">29_1</strain>
    </source>
</reference>
<dbReference type="InterPro" id="IPR013168">
    <property type="entry name" value="Cpl_7_lyso_C"/>
</dbReference>
<evidence type="ECO:0000313" key="3">
    <source>
        <dbReference type="Proteomes" id="UP000003157"/>
    </source>
</evidence>
<protein>
    <recommendedName>
        <fullName evidence="1">Cpl-7 lysozyme C-terminal domain-containing protein</fullName>
    </recommendedName>
</protein>
<gene>
    <name evidence="2" type="ORF">HMPREF9488_01338</name>
</gene>
<proteinExistence type="predicted"/>
<dbReference type="SMART" id="SM01095">
    <property type="entry name" value="Cpl-7"/>
    <property type="match status" value="2"/>
</dbReference>
<dbReference type="GeneID" id="78230970"/>
<dbReference type="eggNOG" id="COG3023">
    <property type="taxonomic scope" value="Bacteria"/>
</dbReference>
<dbReference type="HOGENOM" id="CLU_1118673_0_0_9"/>
<keyword evidence="3" id="KW-1185">Reference proteome</keyword>